<name>A0A5A8BZV5_CAFRO</name>
<accession>A0A5A8BZV5</accession>
<evidence type="ECO:0000313" key="2">
    <source>
        <dbReference type="Proteomes" id="UP000323011"/>
    </source>
</evidence>
<reference evidence="1 2" key="1">
    <citation type="submission" date="2019-07" db="EMBL/GenBank/DDBJ databases">
        <title>Genomes of Cafeteria roenbergensis.</title>
        <authorList>
            <person name="Fischer M.G."/>
            <person name="Hackl T."/>
            <person name="Roman M."/>
        </authorList>
    </citation>
    <scope>NUCLEOTIDE SEQUENCE [LARGE SCALE GENOMIC DNA]</scope>
    <source>
        <strain evidence="1 2">BVI</strain>
    </source>
</reference>
<gene>
    <name evidence="1" type="ORF">FNF29_08262</name>
</gene>
<dbReference type="EMBL" id="VLTN01000101">
    <property type="protein sequence ID" value="KAA0146094.1"/>
    <property type="molecule type" value="Genomic_DNA"/>
</dbReference>
<evidence type="ECO:0000313" key="1">
    <source>
        <dbReference type="EMBL" id="KAA0146094.1"/>
    </source>
</evidence>
<dbReference type="AlphaFoldDB" id="A0A5A8BZV5"/>
<proteinExistence type="predicted"/>
<organism evidence="1 2">
    <name type="scientific">Cafeteria roenbergensis</name>
    <name type="common">Marine flagellate</name>
    <dbReference type="NCBI Taxonomy" id="33653"/>
    <lineage>
        <taxon>Eukaryota</taxon>
        <taxon>Sar</taxon>
        <taxon>Stramenopiles</taxon>
        <taxon>Bigyra</taxon>
        <taxon>Opalozoa</taxon>
        <taxon>Bicosoecida</taxon>
        <taxon>Cafeteriaceae</taxon>
        <taxon>Cafeteria</taxon>
    </lineage>
</organism>
<comment type="caution">
    <text evidence="1">The sequence shown here is derived from an EMBL/GenBank/DDBJ whole genome shotgun (WGS) entry which is preliminary data.</text>
</comment>
<sequence>MANCPLPTYDQNLVLACDGNRTFDDDYNISIAAVQRPLELRTSCTHPTERYDQTLLAMDDGRITLFGGFTASGRELLQRPVWR</sequence>
<keyword evidence="2" id="KW-1185">Reference proteome</keyword>
<protein>
    <submittedName>
        <fullName evidence="1">Uncharacterized protein</fullName>
    </submittedName>
</protein>
<dbReference type="Proteomes" id="UP000323011">
    <property type="component" value="Unassembled WGS sequence"/>
</dbReference>